<name>A0A3E0B0X7_9STAP</name>
<evidence type="ECO:0000313" key="1">
    <source>
        <dbReference type="EMBL" id="REG25624.1"/>
    </source>
</evidence>
<organism evidence="1 2">
    <name type="scientific">Jeotgalicoccus halotolerans</name>
    <dbReference type="NCBI Taxonomy" id="157227"/>
    <lineage>
        <taxon>Bacteria</taxon>
        <taxon>Bacillati</taxon>
        <taxon>Bacillota</taxon>
        <taxon>Bacilli</taxon>
        <taxon>Bacillales</taxon>
        <taxon>Staphylococcaceae</taxon>
        <taxon>Jeotgalicoccus</taxon>
    </lineage>
</organism>
<sequence length="168" mass="19548">MKYSATETYNDSTLQELIEKLDQNEITEFFSDNKNIIYKRHICDAVLLFTYALNQLDRIPSADKREQHVLTGDYYFSEFYSALACHGEMQVVHDMVEISKNLASKKSRQYEHKLELSDSELKYLLFAPLLYLIDNGYVKSDLDDVLGCFIKNMNRSELAYIINTKGES</sequence>
<dbReference type="RefSeq" id="WP_115884311.1">
    <property type="nucleotide sequence ID" value="NZ_CBCSHX010000001.1"/>
</dbReference>
<dbReference type="AlphaFoldDB" id="A0A3E0B0X7"/>
<proteinExistence type="predicted"/>
<protein>
    <submittedName>
        <fullName evidence="1">Uncharacterized protein</fullName>
    </submittedName>
</protein>
<dbReference type="EMBL" id="QUMW01000009">
    <property type="protein sequence ID" value="REG25624.1"/>
    <property type="molecule type" value="Genomic_DNA"/>
</dbReference>
<evidence type="ECO:0000313" key="2">
    <source>
        <dbReference type="Proteomes" id="UP000257076"/>
    </source>
</evidence>
<keyword evidence="2" id="KW-1185">Reference proteome</keyword>
<gene>
    <name evidence="1" type="ORF">DFR63_0667</name>
</gene>
<dbReference type="Proteomes" id="UP000257076">
    <property type="component" value="Unassembled WGS sequence"/>
</dbReference>
<dbReference type="OrthoDB" id="2417886at2"/>
<reference evidence="1 2" key="1">
    <citation type="submission" date="2018-08" db="EMBL/GenBank/DDBJ databases">
        <title>Genomic Encyclopedia of Type Strains, Phase IV (KMG-IV): sequencing the most valuable type-strain genomes for metagenomic binning, comparative biology and taxonomic classification.</title>
        <authorList>
            <person name="Goeker M."/>
        </authorList>
    </citation>
    <scope>NUCLEOTIDE SEQUENCE [LARGE SCALE GENOMIC DNA]</scope>
    <source>
        <strain evidence="1 2">DSM 17274</strain>
    </source>
</reference>
<accession>A0A3E0B0X7</accession>
<comment type="caution">
    <text evidence="1">The sequence shown here is derived from an EMBL/GenBank/DDBJ whole genome shotgun (WGS) entry which is preliminary data.</text>
</comment>